<proteinExistence type="inferred from homology"/>
<dbReference type="GO" id="GO:0000160">
    <property type="term" value="P:phosphorelay signal transduction system"/>
    <property type="evidence" value="ECO:0007669"/>
    <property type="project" value="InterPro"/>
</dbReference>
<dbReference type="Gene3D" id="1.10.10.10">
    <property type="entry name" value="Winged helix-like DNA-binding domain superfamily/Winged helix DNA-binding domain"/>
    <property type="match status" value="1"/>
</dbReference>
<dbReference type="SUPFAM" id="SSF46894">
    <property type="entry name" value="C-terminal effector domain of the bipartite response regulators"/>
    <property type="match status" value="1"/>
</dbReference>
<evidence type="ECO:0008006" key="11">
    <source>
        <dbReference type="Google" id="ProtNLM"/>
    </source>
</evidence>
<dbReference type="Pfam" id="PF03704">
    <property type="entry name" value="BTAD"/>
    <property type="match status" value="1"/>
</dbReference>
<dbReference type="EMBL" id="POTW01000002">
    <property type="protein sequence ID" value="PZF86493.1"/>
    <property type="molecule type" value="Genomic_DNA"/>
</dbReference>
<evidence type="ECO:0000256" key="3">
    <source>
        <dbReference type="ARBA" id="ARBA00023125"/>
    </source>
</evidence>
<evidence type="ECO:0000313" key="10">
    <source>
        <dbReference type="Proteomes" id="UP000248764"/>
    </source>
</evidence>
<evidence type="ECO:0000259" key="7">
    <source>
        <dbReference type="SMART" id="SM00862"/>
    </source>
</evidence>
<evidence type="ECO:0000256" key="5">
    <source>
        <dbReference type="SAM" id="MobiDB-lite"/>
    </source>
</evidence>
<dbReference type="SMART" id="SM00862">
    <property type="entry name" value="Trans_reg_C"/>
    <property type="match status" value="1"/>
</dbReference>
<organism evidence="9 10">
    <name type="scientific">Jiangella anatolica</name>
    <dbReference type="NCBI Taxonomy" id="2670374"/>
    <lineage>
        <taxon>Bacteria</taxon>
        <taxon>Bacillati</taxon>
        <taxon>Actinomycetota</taxon>
        <taxon>Actinomycetes</taxon>
        <taxon>Jiangellales</taxon>
        <taxon>Jiangellaceae</taxon>
        <taxon>Jiangella</taxon>
    </lineage>
</organism>
<dbReference type="GO" id="GO:0043531">
    <property type="term" value="F:ADP binding"/>
    <property type="evidence" value="ECO:0007669"/>
    <property type="project" value="InterPro"/>
</dbReference>
<dbReference type="AlphaFoldDB" id="A0A2W2D1U3"/>
<keyword evidence="3" id="KW-0238">DNA-binding</keyword>
<dbReference type="InterPro" id="IPR005158">
    <property type="entry name" value="BTAD"/>
</dbReference>
<feature type="region of interest" description="Disordered" evidence="5">
    <location>
        <begin position="550"/>
        <end position="577"/>
    </location>
</feature>
<dbReference type="SMART" id="SM01043">
    <property type="entry name" value="BTAD"/>
    <property type="match status" value="1"/>
</dbReference>
<protein>
    <recommendedName>
        <fullName evidence="11">OmpR/PhoB-type domain-containing protein</fullName>
    </recommendedName>
</protein>
<feature type="compositionally biased region" description="Basic residues" evidence="5">
    <location>
        <begin position="93"/>
        <end position="102"/>
    </location>
</feature>
<dbReference type="Gene3D" id="1.25.40.10">
    <property type="entry name" value="Tetratricopeptide repeat domain"/>
    <property type="match status" value="2"/>
</dbReference>
<evidence type="ECO:0000313" key="9">
    <source>
        <dbReference type="EMBL" id="PZF86493.1"/>
    </source>
</evidence>
<dbReference type="GO" id="GO:0006355">
    <property type="term" value="P:regulation of DNA-templated transcription"/>
    <property type="evidence" value="ECO:0007669"/>
    <property type="project" value="InterPro"/>
</dbReference>
<feature type="domain" description="AAA+ ATPase" evidence="6">
    <location>
        <begin position="602"/>
        <end position="739"/>
    </location>
</feature>
<feature type="compositionally biased region" description="Basic residues" evidence="5">
    <location>
        <begin position="113"/>
        <end position="124"/>
    </location>
</feature>
<feature type="compositionally biased region" description="Basic residues" evidence="5">
    <location>
        <begin position="132"/>
        <end position="146"/>
    </location>
</feature>
<feature type="compositionally biased region" description="Low complexity" evidence="5">
    <location>
        <begin position="21"/>
        <end position="45"/>
    </location>
</feature>
<dbReference type="InterPro" id="IPR027417">
    <property type="entry name" value="P-loop_NTPase"/>
</dbReference>
<dbReference type="Gene3D" id="3.40.50.300">
    <property type="entry name" value="P-loop containing nucleotide triphosphate hydrolases"/>
    <property type="match status" value="1"/>
</dbReference>
<dbReference type="SMART" id="SM00382">
    <property type="entry name" value="AAA"/>
    <property type="match status" value="1"/>
</dbReference>
<keyword evidence="2" id="KW-0805">Transcription regulation</keyword>
<dbReference type="Pfam" id="PF13191">
    <property type="entry name" value="AAA_16"/>
    <property type="match status" value="1"/>
</dbReference>
<accession>A0A2W2D1U3</accession>
<evidence type="ECO:0000256" key="1">
    <source>
        <dbReference type="ARBA" id="ARBA00005820"/>
    </source>
</evidence>
<dbReference type="InterPro" id="IPR003593">
    <property type="entry name" value="AAA+_ATPase"/>
</dbReference>
<feature type="compositionally biased region" description="Low complexity" evidence="5">
    <location>
        <begin position="103"/>
        <end position="112"/>
    </location>
</feature>
<feature type="compositionally biased region" description="Basic residues" evidence="5">
    <location>
        <begin position="218"/>
        <end position="228"/>
    </location>
</feature>
<keyword evidence="4" id="KW-0804">Transcription</keyword>
<name>A0A2W2D1U3_9ACTN</name>
<feature type="compositionally biased region" description="Low complexity" evidence="5">
    <location>
        <begin position="147"/>
        <end position="157"/>
    </location>
</feature>
<feature type="domain" description="OmpR/PhoB-type" evidence="7">
    <location>
        <begin position="313"/>
        <end position="385"/>
    </location>
</feature>
<feature type="compositionally biased region" description="Low complexity" evidence="5">
    <location>
        <begin position="554"/>
        <end position="571"/>
    </location>
</feature>
<feature type="compositionally biased region" description="Basic residues" evidence="5">
    <location>
        <begin position="160"/>
        <end position="179"/>
    </location>
</feature>
<dbReference type="InterPro" id="IPR051677">
    <property type="entry name" value="AfsR-DnrI-RedD_regulator"/>
</dbReference>
<dbReference type="PRINTS" id="PR00364">
    <property type="entry name" value="DISEASERSIST"/>
</dbReference>
<dbReference type="Proteomes" id="UP000248764">
    <property type="component" value="Unassembled WGS sequence"/>
</dbReference>
<dbReference type="PANTHER" id="PTHR35807:SF1">
    <property type="entry name" value="TRANSCRIPTIONAL REGULATOR REDD"/>
    <property type="match status" value="1"/>
</dbReference>
<feature type="compositionally biased region" description="Low complexity" evidence="5">
    <location>
        <begin position="273"/>
        <end position="284"/>
    </location>
</feature>
<dbReference type="InterPro" id="IPR001867">
    <property type="entry name" value="OmpR/PhoB-type_DNA-bd"/>
</dbReference>
<dbReference type="InterPro" id="IPR011990">
    <property type="entry name" value="TPR-like_helical_dom_sf"/>
</dbReference>
<dbReference type="PANTHER" id="PTHR35807">
    <property type="entry name" value="TRANSCRIPTIONAL REGULATOR REDD-RELATED"/>
    <property type="match status" value="1"/>
</dbReference>
<keyword evidence="10" id="KW-1185">Reference proteome</keyword>
<dbReference type="InterPro" id="IPR016032">
    <property type="entry name" value="Sig_transdc_resp-reg_C-effctor"/>
</dbReference>
<feature type="region of interest" description="Disordered" evidence="5">
    <location>
        <begin position="267"/>
        <end position="297"/>
    </location>
</feature>
<dbReference type="GO" id="GO:0003677">
    <property type="term" value="F:DNA binding"/>
    <property type="evidence" value="ECO:0007669"/>
    <property type="project" value="UniProtKB-KW"/>
</dbReference>
<reference evidence="9 10" key="1">
    <citation type="submission" date="2018-01" db="EMBL/GenBank/DDBJ databases">
        <title>Draft genome sequence of Jiangella sp. GTF31.</title>
        <authorList>
            <person name="Sahin N."/>
            <person name="Ay H."/>
            <person name="Saygin H."/>
        </authorList>
    </citation>
    <scope>NUCLEOTIDE SEQUENCE [LARGE SCALE GENOMIC DNA]</scope>
    <source>
        <strain evidence="9 10">GTF31</strain>
    </source>
</reference>
<feature type="region of interest" description="Disordered" evidence="5">
    <location>
        <begin position="1"/>
        <end position="253"/>
    </location>
</feature>
<dbReference type="SUPFAM" id="SSF52540">
    <property type="entry name" value="P-loop containing nucleoside triphosphate hydrolases"/>
    <property type="match status" value="1"/>
</dbReference>
<evidence type="ECO:0000256" key="4">
    <source>
        <dbReference type="ARBA" id="ARBA00023163"/>
    </source>
</evidence>
<comment type="similarity">
    <text evidence="1">Belongs to the AfsR/DnrI/RedD regulatory family.</text>
</comment>
<dbReference type="SUPFAM" id="SSF48452">
    <property type="entry name" value="TPR-like"/>
    <property type="match status" value="2"/>
</dbReference>
<feature type="compositionally biased region" description="Low complexity" evidence="5">
    <location>
        <begin position="180"/>
        <end position="199"/>
    </location>
</feature>
<dbReference type="InterPro" id="IPR036388">
    <property type="entry name" value="WH-like_DNA-bd_sf"/>
</dbReference>
<comment type="caution">
    <text evidence="9">The sequence shown here is derived from an EMBL/GenBank/DDBJ whole genome shotgun (WGS) entry which is preliminary data.</text>
</comment>
<evidence type="ECO:0000259" key="6">
    <source>
        <dbReference type="SMART" id="SM00382"/>
    </source>
</evidence>
<feature type="domain" description="Bacterial transcriptional activator" evidence="8">
    <location>
        <begin position="392"/>
        <end position="534"/>
    </location>
</feature>
<evidence type="ECO:0000256" key="2">
    <source>
        <dbReference type="ARBA" id="ARBA00023015"/>
    </source>
</evidence>
<gene>
    <name evidence="9" type="ORF">C1I92_01420</name>
</gene>
<dbReference type="Pfam" id="PF13424">
    <property type="entry name" value="TPR_12"/>
    <property type="match status" value="1"/>
</dbReference>
<dbReference type="InterPro" id="IPR041664">
    <property type="entry name" value="AAA_16"/>
</dbReference>
<sequence length="1227" mass="130019">MLPRGAHRGPVPGGARHPGQARRPGADRAGLALAGAVAGRAEPARGGAGGRRPGPRRPPRTGRPVRRSDHAAQHGGLVRAGRPVRGGGGAVRALRRRRRRPRAGGPATLPAQPRRRAGQPRAVRRGPAQPGAHRRRPRRRARRRAVRPAAGRRAPGAGDRRRRRRRRRVRPRGGRRRRAGFAAAAGRRAGQGGQRAAPGRSRRWPAGRAGGGSGPRGPPHRRRGRGAGRARPQPGPRRRRRDRAQALDRGAAHLRVARLAARRRAARAGGGAAVTSAPDLDPGRPLGPPGPEAGADTTVDIRLLGPVEVRRDGVPVPVPSGRPAVILAALALRTGGVVSQGTLARLLWPDVQPEHPRAALQTHVARVRAVLGRSAIESTGDGYRLVLPPESVDVGRLRALSAAARTVEELPERLALLDRALALWRGNPLTGLWPDVLTRQSGPAVLDEILGVAERAHELRLLLHGPDDGVIRELRELVTAHPEREGAAAQLMAALYREGRQGDALGVFNDTVRALRAAGRRPGPELAALHTRILAVAPDAPEVAGAPVEDAGHAAAPSGAPSRPGQPRPAQLPSRPRSFVGRAGEIAVLTAALRSGSAPEGRCRTVVISGPGGTGKTTLALRVAHEVRDHYPDGQLFADLRTSSDAAALGTDALAGLLRALGVGGPDLPPCPQERAELFRRLCAGRRLLVLMDDADPEAAASLLPAEPGCAVIVTSRRRVPELPADARVDLGMFTEPEARELLASVVGAERLAAEPDATAAVLDRCAGSPLAVRIAAGRLASRPAWPIEHFAGRLRGDDRLGELRAGGLAVRAALDATYVSLQPVQAQRYRLLAALTGAAVDAETAAVVWEVDAGEARRVLDRLAGIRLVEPAGDGYRWHDLVDDHIRAVTDPQAARAARRRLLLHLLLTLRNARLRLRPHDAVPGLPGARDDLAGGRPFADRCEIHAWLHPRRTQLVALARTELAGGEQPAVDHAAALLVLLDAVARECCDSGDDEETARTVLRAATPPSDPAITAAAWTNLTLTLAAQHRLDEALAAAERAVELRRELGDRYGELIMFENQACIHIEAGRYEDALAVIAACVDDREFLSAQIRARSLRTRARAHAGLGRCADARADLAAASAVEEPAPVSYDAHYEAAVTAAVHRAAGDRAEALRACWRAVDLAVALGSTWMHALSLLDTARTLRHFGADGRAPAADAVAVAVENRHVRLAAEARAELTLAGAGR</sequence>
<feature type="compositionally biased region" description="Basic residues" evidence="5">
    <location>
        <begin position="53"/>
        <end position="65"/>
    </location>
</feature>
<evidence type="ECO:0000259" key="8">
    <source>
        <dbReference type="SMART" id="SM01043"/>
    </source>
</evidence>